<proteinExistence type="predicted"/>
<reference evidence="1 2" key="1">
    <citation type="journal article" date="2015" name="Genome Biol. Evol.">
        <title>Phylogenomic analyses indicate that early fungi evolved digesting cell walls of algal ancestors of land plants.</title>
        <authorList>
            <person name="Chang Y."/>
            <person name="Wang S."/>
            <person name="Sekimoto S."/>
            <person name="Aerts A.L."/>
            <person name="Choi C."/>
            <person name="Clum A."/>
            <person name="LaButti K.M."/>
            <person name="Lindquist E.A."/>
            <person name="Yee Ngan C."/>
            <person name="Ohm R.A."/>
            <person name="Salamov A.A."/>
            <person name="Grigoriev I.V."/>
            <person name="Spatafora J.W."/>
            <person name="Berbee M.L."/>
        </authorList>
    </citation>
    <scope>NUCLEOTIDE SEQUENCE [LARGE SCALE GENOMIC DNA]</scope>
    <source>
        <strain evidence="1 2">NRRL 1564</strain>
    </source>
</reference>
<evidence type="ECO:0008006" key="3">
    <source>
        <dbReference type="Google" id="ProtNLM"/>
    </source>
</evidence>
<dbReference type="Proteomes" id="UP000242474">
    <property type="component" value="Unassembled WGS sequence"/>
</dbReference>
<protein>
    <recommendedName>
        <fullName evidence="3">Ubiquitin-like domain-containing protein</fullName>
    </recommendedName>
</protein>
<keyword evidence="2" id="KW-1185">Reference proteome</keyword>
<evidence type="ECO:0000313" key="2">
    <source>
        <dbReference type="Proteomes" id="UP000242474"/>
    </source>
</evidence>
<sequence length="109" mass="12662">MNEHGIQLDMDDFIEEFEIIVTNILQPDESEDIYRITFSDFMDVHTNLSGNATVYSIIDWYFEGPTNELVKTCTSVSLNNNFNHFFDETTTLRDIGFNEGEECVLQFSE</sequence>
<name>A0A2G5B9P7_COERN</name>
<organism evidence="1 2">
    <name type="scientific">Coemansia reversa (strain ATCC 12441 / NRRL 1564)</name>
    <dbReference type="NCBI Taxonomy" id="763665"/>
    <lineage>
        <taxon>Eukaryota</taxon>
        <taxon>Fungi</taxon>
        <taxon>Fungi incertae sedis</taxon>
        <taxon>Zoopagomycota</taxon>
        <taxon>Kickxellomycotina</taxon>
        <taxon>Kickxellomycetes</taxon>
        <taxon>Kickxellales</taxon>
        <taxon>Kickxellaceae</taxon>
        <taxon>Coemansia</taxon>
    </lineage>
</organism>
<dbReference type="AlphaFoldDB" id="A0A2G5B9P7"/>
<dbReference type="EMBL" id="KZ303505">
    <property type="protein sequence ID" value="PIA15738.1"/>
    <property type="molecule type" value="Genomic_DNA"/>
</dbReference>
<accession>A0A2G5B9P7</accession>
<evidence type="ECO:0000313" key="1">
    <source>
        <dbReference type="EMBL" id="PIA15738.1"/>
    </source>
</evidence>
<gene>
    <name evidence="1" type="ORF">COEREDRAFT_87697</name>
</gene>